<proteinExistence type="predicted"/>
<dbReference type="EMBL" id="CAUYUJ010006324">
    <property type="protein sequence ID" value="CAK0816964.1"/>
    <property type="molecule type" value="Genomic_DNA"/>
</dbReference>
<organism evidence="2 3">
    <name type="scientific">Prorocentrum cordatum</name>
    <dbReference type="NCBI Taxonomy" id="2364126"/>
    <lineage>
        <taxon>Eukaryota</taxon>
        <taxon>Sar</taxon>
        <taxon>Alveolata</taxon>
        <taxon>Dinophyceae</taxon>
        <taxon>Prorocentrales</taxon>
        <taxon>Prorocentraceae</taxon>
        <taxon>Prorocentrum</taxon>
    </lineage>
</organism>
<evidence type="ECO:0000256" key="1">
    <source>
        <dbReference type="SAM" id="MobiDB-lite"/>
    </source>
</evidence>
<protein>
    <submittedName>
        <fullName evidence="2">Uncharacterized protein</fullName>
    </submittedName>
</protein>
<reference evidence="2" key="1">
    <citation type="submission" date="2023-10" db="EMBL/GenBank/DDBJ databases">
        <authorList>
            <person name="Chen Y."/>
            <person name="Shah S."/>
            <person name="Dougan E. K."/>
            <person name="Thang M."/>
            <person name="Chan C."/>
        </authorList>
    </citation>
    <scope>NUCLEOTIDE SEQUENCE [LARGE SCALE GENOMIC DNA]</scope>
</reference>
<dbReference type="Proteomes" id="UP001189429">
    <property type="component" value="Unassembled WGS sequence"/>
</dbReference>
<gene>
    <name evidence="2" type="ORF">PCOR1329_LOCUS19708</name>
</gene>
<evidence type="ECO:0000313" key="2">
    <source>
        <dbReference type="EMBL" id="CAK0816964.1"/>
    </source>
</evidence>
<feature type="compositionally biased region" description="Basic residues" evidence="1">
    <location>
        <begin position="1"/>
        <end position="36"/>
    </location>
</feature>
<name>A0ABN9RD93_9DINO</name>
<evidence type="ECO:0000313" key="3">
    <source>
        <dbReference type="Proteomes" id="UP001189429"/>
    </source>
</evidence>
<keyword evidence="3" id="KW-1185">Reference proteome</keyword>
<feature type="region of interest" description="Disordered" evidence="1">
    <location>
        <begin position="1"/>
        <end position="87"/>
    </location>
</feature>
<accession>A0ABN9RD93</accession>
<feature type="non-terminal residue" evidence="2">
    <location>
        <position position="1"/>
    </location>
</feature>
<sequence length="178" mass="20321">RPRWPPRRRRATPPSRRRQSRPAPRRAGRRSRRRRDRAWPSTGPPRRRRRRPPPPREEPREPQATAAASSQTPVKVPASAVGYGAPSKDEMTDALKAAANRYAPELPPGLTWGYFDKARKQLYVFCSTCKQYVDVIKFNMNTSRGRVLPALDRPGQGRFLFAGQEGCRRLARGAPRSR</sequence>
<comment type="caution">
    <text evidence="2">The sequence shown here is derived from an EMBL/GenBank/DDBJ whole genome shotgun (WGS) entry which is preliminary data.</text>
</comment>